<dbReference type="PANTHER" id="PTHR12210">
    <property type="entry name" value="DULLARD PROTEIN PHOSPHATASE"/>
    <property type="match status" value="1"/>
</dbReference>
<evidence type="ECO:0000259" key="6">
    <source>
        <dbReference type="PROSITE" id="PS50969"/>
    </source>
</evidence>
<feature type="domain" description="FCP1 homology" evidence="6">
    <location>
        <begin position="258"/>
        <end position="417"/>
    </location>
</feature>
<evidence type="ECO:0000256" key="5">
    <source>
        <dbReference type="SAM" id="MobiDB-lite"/>
    </source>
</evidence>
<dbReference type="InterPro" id="IPR023214">
    <property type="entry name" value="HAD_sf"/>
</dbReference>
<dbReference type="InterPro" id="IPR050365">
    <property type="entry name" value="TIM50"/>
</dbReference>
<dbReference type="InterPro" id="IPR036412">
    <property type="entry name" value="HAD-like_sf"/>
</dbReference>
<dbReference type="FunFam" id="3.40.50.1000:FF:000015">
    <property type="entry name" value="CTD small phosphatase-like protein 2"/>
    <property type="match status" value="1"/>
</dbReference>
<dbReference type="AlphaFoldDB" id="A0A7M5WJ65"/>
<dbReference type="GO" id="GO:0005634">
    <property type="term" value="C:nucleus"/>
    <property type="evidence" value="ECO:0007669"/>
    <property type="project" value="UniProtKB-ARBA"/>
</dbReference>
<feature type="region of interest" description="Disordered" evidence="5">
    <location>
        <begin position="130"/>
        <end position="150"/>
    </location>
</feature>
<dbReference type="OrthoDB" id="277011at2759"/>
<organism evidence="7 8">
    <name type="scientific">Clytia hemisphaerica</name>
    <dbReference type="NCBI Taxonomy" id="252671"/>
    <lineage>
        <taxon>Eukaryota</taxon>
        <taxon>Metazoa</taxon>
        <taxon>Cnidaria</taxon>
        <taxon>Hydrozoa</taxon>
        <taxon>Hydroidolina</taxon>
        <taxon>Leptothecata</taxon>
        <taxon>Obeliida</taxon>
        <taxon>Clytiidae</taxon>
        <taxon>Clytia</taxon>
    </lineage>
</organism>
<dbReference type="SUPFAM" id="SSF56784">
    <property type="entry name" value="HAD-like"/>
    <property type="match status" value="1"/>
</dbReference>
<keyword evidence="8" id="KW-1185">Reference proteome</keyword>
<dbReference type="Proteomes" id="UP000594262">
    <property type="component" value="Unplaced"/>
</dbReference>
<name>A0A7M5WJ65_9CNID</name>
<dbReference type="RefSeq" id="XP_066910161.1">
    <property type="nucleotide sequence ID" value="XM_067054060.1"/>
</dbReference>
<evidence type="ECO:0000256" key="4">
    <source>
        <dbReference type="ARBA" id="ARBA00038355"/>
    </source>
</evidence>
<dbReference type="InterPro" id="IPR011948">
    <property type="entry name" value="Dullard_phosphatase"/>
</dbReference>
<evidence type="ECO:0000256" key="2">
    <source>
        <dbReference type="ARBA" id="ARBA00022912"/>
    </source>
</evidence>
<dbReference type="GO" id="GO:0004721">
    <property type="term" value="F:phosphoprotein phosphatase activity"/>
    <property type="evidence" value="ECO:0007669"/>
    <property type="project" value="UniProtKB-KW"/>
</dbReference>
<dbReference type="PROSITE" id="PS50969">
    <property type="entry name" value="FCP1"/>
    <property type="match status" value="1"/>
</dbReference>
<evidence type="ECO:0000256" key="3">
    <source>
        <dbReference type="ARBA" id="ARBA00037324"/>
    </source>
</evidence>
<feature type="compositionally biased region" description="Polar residues" evidence="5">
    <location>
        <begin position="1"/>
        <end position="13"/>
    </location>
</feature>
<dbReference type="EnsemblMetazoa" id="CLYHEMT003636.1">
    <property type="protein sequence ID" value="CLYHEMP003636.1"/>
    <property type="gene ID" value="CLYHEMG003636"/>
</dbReference>
<sequence>MISSKNSRASCNITKRKRSDISETSEETDTLEQENDLIYSVNNQPLIWSQCEESDIQKRLRLDWSINNNGDDYLNEFLSSSTATGAQEDTSEGQVNIVNRSNCVTLANKITVATECTSFTSDLDFDSLSEYSSSSDDNSNSSTGEYSENNTTSQSLFGTLFSPVFAFLNGSFGSRATDTTLKSYIKRPTNVPKANEEEHCYTQLTAFATQTSKIDDLDSDQSLRSPKQDGFDPYYFIRNLKLPEADTQKKTVLPLPTRRTPKMCLVLDLDETLVHCSLTELQNYDMTFTIDLDDSTITVYVRLRPHLEEFLEKVSQWYEVILFTASQRAYADKLINLIDPKRAIFRHRLFREHCSYIGGTYIKDLNILGRDLRYSMIVDNSPQAFAYHVSNGIPIESWFYDENDVELQSLLPFLEKLAEQQEDVRPHIRDRYRLHELLPT</sequence>
<dbReference type="GeneID" id="136797487"/>
<evidence type="ECO:0000313" key="7">
    <source>
        <dbReference type="EnsemblMetazoa" id="CLYHEMP003636.1"/>
    </source>
</evidence>
<dbReference type="SMART" id="SM00577">
    <property type="entry name" value="CPDc"/>
    <property type="match status" value="1"/>
</dbReference>
<dbReference type="CDD" id="cd07521">
    <property type="entry name" value="HAD_FCP1-like"/>
    <property type="match status" value="1"/>
</dbReference>
<comment type="similarity">
    <text evidence="4">Belongs to the CTDSPL2 family.</text>
</comment>
<evidence type="ECO:0000313" key="8">
    <source>
        <dbReference type="Proteomes" id="UP000594262"/>
    </source>
</evidence>
<keyword evidence="2" id="KW-0904">Protein phosphatase</keyword>
<feature type="region of interest" description="Disordered" evidence="5">
    <location>
        <begin position="1"/>
        <end position="29"/>
    </location>
</feature>
<dbReference type="NCBIfam" id="TIGR02251">
    <property type="entry name" value="HIF-SF_euk"/>
    <property type="match status" value="1"/>
</dbReference>
<evidence type="ECO:0000256" key="1">
    <source>
        <dbReference type="ARBA" id="ARBA00022801"/>
    </source>
</evidence>
<dbReference type="InterPro" id="IPR004274">
    <property type="entry name" value="FCP1_dom"/>
</dbReference>
<dbReference type="Gene3D" id="3.40.50.1000">
    <property type="entry name" value="HAD superfamily/HAD-like"/>
    <property type="match status" value="1"/>
</dbReference>
<dbReference type="Pfam" id="PF03031">
    <property type="entry name" value="NIF"/>
    <property type="match status" value="1"/>
</dbReference>
<keyword evidence="1" id="KW-0378">Hydrolase</keyword>
<comment type="function">
    <text evidence="3">Probable phosphatase.</text>
</comment>
<feature type="compositionally biased region" description="Low complexity" evidence="5">
    <location>
        <begin position="130"/>
        <end position="142"/>
    </location>
</feature>
<accession>A0A7M5WJ65</accession>
<reference evidence="7" key="1">
    <citation type="submission" date="2021-01" db="UniProtKB">
        <authorList>
            <consortium name="EnsemblMetazoa"/>
        </authorList>
    </citation>
    <scope>IDENTIFICATION</scope>
</reference>
<protein>
    <recommendedName>
        <fullName evidence="6">FCP1 homology domain-containing protein</fullName>
    </recommendedName>
</protein>
<proteinExistence type="inferred from homology"/>